<dbReference type="EMBL" id="FTOB01000001">
    <property type="protein sequence ID" value="SIS37437.1"/>
    <property type="molecule type" value="Genomic_DNA"/>
</dbReference>
<organism evidence="1 2">
    <name type="scientific">Zobellia uliginosa</name>
    <dbReference type="NCBI Taxonomy" id="143224"/>
    <lineage>
        <taxon>Bacteria</taxon>
        <taxon>Pseudomonadati</taxon>
        <taxon>Bacteroidota</taxon>
        <taxon>Flavobacteriia</taxon>
        <taxon>Flavobacteriales</taxon>
        <taxon>Flavobacteriaceae</taxon>
        <taxon>Zobellia</taxon>
    </lineage>
</organism>
<comment type="caution">
    <text evidence="1">The sequence shown here is derived from an EMBL/GenBank/DDBJ whole genome shotgun (WGS) entry which is preliminary data.</text>
</comment>
<dbReference type="Proteomes" id="UP000185728">
    <property type="component" value="Unassembled WGS sequence"/>
</dbReference>
<name>A0ABY1KHV6_9FLAO</name>
<gene>
    <name evidence="1" type="ORF">SAMN05421766_101115</name>
</gene>
<reference evidence="1 2" key="1">
    <citation type="submission" date="2017-01" db="EMBL/GenBank/DDBJ databases">
        <authorList>
            <person name="Varghese N."/>
            <person name="Submissions S."/>
        </authorList>
    </citation>
    <scope>NUCLEOTIDE SEQUENCE [LARGE SCALE GENOMIC DNA]</scope>
    <source>
        <strain evidence="1 2">DSM 2061</strain>
    </source>
</reference>
<keyword evidence="2" id="KW-1185">Reference proteome</keyword>
<sequence>MNDLFQFFIRAGKFSFWILFSFLFLSGETLENGFVNTKNNDAVYPMVSAMSDVDETLAIPMVFKMDDKASKNGRLHTTLELMMNKADKNENVMGILVSMSSTDTTNLLKKYTVRPNADSFLQDFKGVFGFVNIDDLGEKPFFAYNGTFTISEYNGLSMSGDIHIQFQNFEGQTVQVKRKFTAVKKKVETYENLLAER</sequence>
<accession>A0ABY1KHV6</accession>
<evidence type="ECO:0000313" key="2">
    <source>
        <dbReference type="Proteomes" id="UP000185728"/>
    </source>
</evidence>
<proteinExistence type="predicted"/>
<protein>
    <submittedName>
        <fullName evidence="1">Uncharacterized protein</fullName>
    </submittedName>
</protein>
<evidence type="ECO:0000313" key="1">
    <source>
        <dbReference type="EMBL" id="SIS37437.1"/>
    </source>
</evidence>
<dbReference type="RefSeq" id="WP_076453037.1">
    <property type="nucleotide sequence ID" value="NZ_FTOB01000001.1"/>
</dbReference>